<evidence type="ECO:0000313" key="18">
    <source>
        <dbReference type="Proteomes" id="UP000298513"/>
    </source>
</evidence>
<keyword evidence="6" id="KW-0418">Kinase</keyword>
<dbReference type="CDD" id="cd00130">
    <property type="entry name" value="PAS"/>
    <property type="match status" value="2"/>
</dbReference>
<dbReference type="Proteomes" id="UP000298513">
    <property type="component" value="Unassembled WGS sequence"/>
</dbReference>
<dbReference type="GO" id="GO:0005524">
    <property type="term" value="F:ATP binding"/>
    <property type="evidence" value="ECO:0007669"/>
    <property type="project" value="UniProtKB-KW"/>
</dbReference>
<dbReference type="EMBL" id="SRRU01000014">
    <property type="protein sequence ID" value="TGN75066.1"/>
    <property type="molecule type" value="Genomic_DNA"/>
</dbReference>
<feature type="domain" description="PAS" evidence="16">
    <location>
        <begin position="25"/>
        <end position="89"/>
    </location>
</feature>
<comment type="function">
    <text evidence="13">Primarily acts as an independent SigF regulator that is sensitive to the osmosensory signal, mediating the cross talk of PknD with the SigF regulon. Possesses both phosphatase and kinase activities. The kinase domain functions as a classic anti-sigma factor-like kinase to phosphorylate the anti-anti-sigma factor domain at the canonical regulatory site, and the phosphatase domain antagonizes this activity.</text>
</comment>
<evidence type="ECO:0000256" key="3">
    <source>
        <dbReference type="ARBA" id="ARBA00022679"/>
    </source>
</evidence>
<evidence type="ECO:0000256" key="12">
    <source>
        <dbReference type="ARBA" id="ARBA00047761"/>
    </source>
</evidence>
<evidence type="ECO:0000256" key="14">
    <source>
        <dbReference type="ARBA" id="ARBA00075117"/>
    </source>
</evidence>
<dbReference type="SUPFAM" id="SSF55785">
    <property type="entry name" value="PYP-like sensor domain (PAS domain)"/>
    <property type="match status" value="2"/>
</dbReference>
<keyword evidence="4" id="KW-0479">Metal-binding</keyword>
<dbReference type="GO" id="GO:0046872">
    <property type="term" value="F:metal ion binding"/>
    <property type="evidence" value="ECO:0007669"/>
    <property type="project" value="UniProtKB-KW"/>
</dbReference>
<dbReference type="SMART" id="SM00091">
    <property type="entry name" value="PAS"/>
    <property type="match status" value="2"/>
</dbReference>
<evidence type="ECO:0000256" key="7">
    <source>
        <dbReference type="ARBA" id="ARBA00022801"/>
    </source>
</evidence>
<evidence type="ECO:0000256" key="11">
    <source>
        <dbReference type="ARBA" id="ARBA00023211"/>
    </source>
</evidence>
<comment type="catalytic activity">
    <reaction evidence="12">
        <text>O-phospho-L-seryl-[protein] + H2O = L-seryl-[protein] + phosphate</text>
        <dbReference type="Rhea" id="RHEA:20629"/>
        <dbReference type="Rhea" id="RHEA-COMP:9863"/>
        <dbReference type="Rhea" id="RHEA-COMP:11604"/>
        <dbReference type="ChEBI" id="CHEBI:15377"/>
        <dbReference type="ChEBI" id="CHEBI:29999"/>
        <dbReference type="ChEBI" id="CHEBI:43474"/>
        <dbReference type="ChEBI" id="CHEBI:83421"/>
        <dbReference type="EC" id="3.1.3.16"/>
    </reaction>
</comment>
<evidence type="ECO:0000256" key="5">
    <source>
        <dbReference type="ARBA" id="ARBA00022741"/>
    </source>
</evidence>
<keyword evidence="5" id="KW-0547">Nucleotide-binding</keyword>
<accession>A0A4Z1D0X4</accession>
<evidence type="ECO:0000256" key="1">
    <source>
        <dbReference type="ARBA" id="ARBA00013081"/>
    </source>
</evidence>
<name>A0A4Z1D0X4_STRGP</name>
<dbReference type="SUPFAM" id="SSF81606">
    <property type="entry name" value="PP2C-like"/>
    <property type="match status" value="1"/>
</dbReference>
<dbReference type="InterPro" id="IPR029016">
    <property type="entry name" value="GAF-like_dom_sf"/>
</dbReference>
<evidence type="ECO:0000256" key="10">
    <source>
        <dbReference type="ARBA" id="ARBA00022912"/>
    </source>
</evidence>
<dbReference type="Pfam" id="PF00989">
    <property type="entry name" value="PAS"/>
    <property type="match status" value="1"/>
</dbReference>
<dbReference type="GO" id="GO:0004722">
    <property type="term" value="F:protein serine/threonine phosphatase activity"/>
    <property type="evidence" value="ECO:0007669"/>
    <property type="project" value="UniProtKB-EC"/>
</dbReference>
<keyword evidence="3" id="KW-0808">Transferase</keyword>
<protein>
    <recommendedName>
        <fullName evidence="1">protein-serine/threonine phosphatase</fullName>
        <ecNumber evidence="1">3.1.3.16</ecNumber>
    </recommendedName>
    <alternativeName>
        <fullName evidence="15">Protein-serine/threonine phosphatase</fullName>
    </alternativeName>
    <alternativeName>
        <fullName evidence="14">Serine/threonine-protein kinase</fullName>
    </alternativeName>
</protein>
<keyword evidence="2" id="KW-0597">Phosphoprotein</keyword>
<comment type="caution">
    <text evidence="17">The sequence shown here is derived from an EMBL/GenBank/DDBJ whole genome shotgun (WGS) entry which is preliminary data.</text>
</comment>
<evidence type="ECO:0000256" key="8">
    <source>
        <dbReference type="ARBA" id="ARBA00022840"/>
    </source>
</evidence>
<keyword evidence="18" id="KW-1185">Reference proteome</keyword>
<evidence type="ECO:0000256" key="6">
    <source>
        <dbReference type="ARBA" id="ARBA00022777"/>
    </source>
</evidence>
<dbReference type="GO" id="GO:0006355">
    <property type="term" value="P:regulation of DNA-templated transcription"/>
    <property type="evidence" value="ECO:0007669"/>
    <property type="project" value="InterPro"/>
</dbReference>
<sequence>MAAKDSWEHGPGQAEDRAVRVSGGLLDLLHASALVTDAGGRIVLWSPEAEQLFGYDATEALGRSMAELVACPGDAQRIRELFRQAQVGTSFAGVFLARCKDGSTRSVEYRKGRLHDPAGNVLGLTLAADVDTVRRVESDLALSELLINQSPVGLAVFDTELRWIRINDALSTANGVTEEDVVGRRLEDTLPGVDTQAIEAAMRRVLRTGEPILDHRTIGRVPADPDHDHAWSESYYRIEDRRGKVLGVAVSVVDVTARHLAAAEIAAAHRHLATLSEASADIGSTLDLRQTAGELAAAVVPRFADLATVDLLESVATGRRTAPGDQARFVAVAVAPADPDDDLGGAALWDDLDTEEPAPLMRRSVREGTPAMIPRVDSAALRRISGDEQAVAALRKAGVRSYLVAPLVARGTVLGVLSLYRTGTARPFDSRDLQMVCEIVGRAAISVDNALLYGRERDTALTLQRSLLPQTPPDQPEGLEIAVGYRPAGSGTEVGGDWYDVLPLSDGKVGLVVGDVMGSGVRAAAIMGQLRTTTRALARLDLPPAELLGHLDETAATLSESFATCVYAVCDPRRGTCTFSSAGHLPPVLVHPDHEATLLTVPTAAPLGVGGVPFGTLEVKLPEGSLLALYTDGLVETRYDAIDVGLHALSRTLENATGSLQQTCDSLLDTVDRTSADDVALLLARFGGA</sequence>
<dbReference type="Pfam" id="PF08448">
    <property type="entry name" value="PAS_4"/>
    <property type="match status" value="1"/>
</dbReference>
<dbReference type="RefSeq" id="WP_135794308.1">
    <property type="nucleotide sequence ID" value="NZ_BNBQ01000017.1"/>
</dbReference>
<dbReference type="InterPro" id="IPR003018">
    <property type="entry name" value="GAF"/>
</dbReference>
<reference evidence="17 18" key="1">
    <citation type="submission" date="2019-04" db="EMBL/GenBank/DDBJ databases">
        <title>Streptomyces sp. nov. Bv016 isolated from bark of Buahinia variegata.</title>
        <authorList>
            <person name="Kanchanasin P."/>
            <person name="Tanasupawat S."/>
            <person name="Yuki M."/>
            <person name="Kudo T."/>
        </authorList>
    </citation>
    <scope>NUCLEOTIDE SEQUENCE [LARGE SCALE GENOMIC DNA]</scope>
    <source>
        <strain evidence="17 18">JCM 4765</strain>
    </source>
</reference>
<keyword evidence="9" id="KW-0460">Magnesium</keyword>
<dbReference type="PANTHER" id="PTHR43156:SF2">
    <property type="entry name" value="STAGE II SPORULATION PROTEIN E"/>
    <property type="match status" value="1"/>
</dbReference>
<dbReference type="InterPro" id="IPR013656">
    <property type="entry name" value="PAS_4"/>
</dbReference>
<dbReference type="InterPro" id="IPR001932">
    <property type="entry name" value="PPM-type_phosphatase-like_dom"/>
</dbReference>
<dbReference type="GeneID" id="91534593"/>
<evidence type="ECO:0000313" key="17">
    <source>
        <dbReference type="EMBL" id="TGN75066.1"/>
    </source>
</evidence>
<evidence type="ECO:0000259" key="16">
    <source>
        <dbReference type="PROSITE" id="PS50112"/>
    </source>
</evidence>
<evidence type="ECO:0000256" key="15">
    <source>
        <dbReference type="ARBA" id="ARBA00081350"/>
    </source>
</evidence>
<dbReference type="AlphaFoldDB" id="A0A4Z1D0X4"/>
<dbReference type="SMART" id="SM00331">
    <property type="entry name" value="PP2C_SIG"/>
    <property type="match status" value="1"/>
</dbReference>
<dbReference type="Gene3D" id="3.30.450.20">
    <property type="entry name" value="PAS domain"/>
    <property type="match status" value="2"/>
</dbReference>
<keyword evidence="7" id="KW-0378">Hydrolase</keyword>
<evidence type="ECO:0000256" key="4">
    <source>
        <dbReference type="ARBA" id="ARBA00022723"/>
    </source>
</evidence>
<dbReference type="Gene3D" id="3.60.40.10">
    <property type="entry name" value="PPM-type phosphatase domain"/>
    <property type="match status" value="1"/>
</dbReference>
<keyword evidence="10" id="KW-0904">Protein phosphatase</keyword>
<dbReference type="Gene3D" id="3.30.450.40">
    <property type="match status" value="1"/>
</dbReference>
<dbReference type="InterPro" id="IPR035965">
    <property type="entry name" value="PAS-like_dom_sf"/>
</dbReference>
<dbReference type="GO" id="GO:0016301">
    <property type="term" value="F:kinase activity"/>
    <property type="evidence" value="ECO:0007669"/>
    <property type="project" value="UniProtKB-KW"/>
</dbReference>
<keyword evidence="11" id="KW-0464">Manganese</keyword>
<dbReference type="FunFam" id="3.30.450.40:FF:000035">
    <property type="entry name" value="PAS sensor protein"/>
    <property type="match status" value="1"/>
</dbReference>
<proteinExistence type="predicted"/>
<dbReference type="InterPro" id="IPR000014">
    <property type="entry name" value="PAS"/>
</dbReference>
<dbReference type="InterPro" id="IPR013767">
    <property type="entry name" value="PAS_fold"/>
</dbReference>
<dbReference type="Pfam" id="PF07228">
    <property type="entry name" value="SpoIIE"/>
    <property type="match status" value="1"/>
</dbReference>
<dbReference type="InterPro" id="IPR036457">
    <property type="entry name" value="PPM-type-like_dom_sf"/>
</dbReference>
<dbReference type="EC" id="3.1.3.16" evidence="1"/>
<dbReference type="Pfam" id="PF01590">
    <property type="entry name" value="GAF"/>
    <property type="match status" value="1"/>
</dbReference>
<dbReference type="NCBIfam" id="TIGR00229">
    <property type="entry name" value="sensory_box"/>
    <property type="match status" value="2"/>
</dbReference>
<keyword evidence="8" id="KW-0067">ATP-binding</keyword>
<dbReference type="InterPro" id="IPR052016">
    <property type="entry name" value="Bact_Sigma-Reg"/>
</dbReference>
<gene>
    <name evidence="17" type="ORF">E5082_29480</name>
</gene>
<organism evidence="17 18">
    <name type="scientific">Streptomyces griseoluteus</name>
    <dbReference type="NCBI Taxonomy" id="29306"/>
    <lineage>
        <taxon>Bacteria</taxon>
        <taxon>Bacillati</taxon>
        <taxon>Actinomycetota</taxon>
        <taxon>Actinomycetes</taxon>
        <taxon>Kitasatosporales</taxon>
        <taxon>Streptomycetaceae</taxon>
        <taxon>Streptomyces</taxon>
    </lineage>
</organism>
<evidence type="ECO:0000256" key="2">
    <source>
        <dbReference type="ARBA" id="ARBA00022553"/>
    </source>
</evidence>
<dbReference type="PROSITE" id="PS50112">
    <property type="entry name" value="PAS"/>
    <property type="match status" value="2"/>
</dbReference>
<dbReference type="FunFam" id="3.60.40.10:FF:000005">
    <property type="entry name" value="Serine/threonine protein phosphatase"/>
    <property type="match status" value="1"/>
</dbReference>
<dbReference type="PANTHER" id="PTHR43156">
    <property type="entry name" value="STAGE II SPORULATION PROTEIN E-RELATED"/>
    <property type="match status" value="1"/>
</dbReference>
<feature type="domain" description="PAS" evidence="16">
    <location>
        <begin position="146"/>
        <end position="209"/>
    </location>
</feature>
<evidence type="ECO:0000256" key="9">
    <source>
        <dbReference type="ARBA" id="ARBA00022842"/>
    </source>
</evidence>
<dbReference type="SMART" id="SM00065">
    <property type="entry name" value="GAF"/>
    <property type="match status" value="1"/>
</dbReference>
<evidence type="ECO:0000256" key="13">
    <source>
        <dbReference type="ARBA" id="ARBA00056274"/>
    </source>
</evidence>
<dbReference type="FunFam" id="3.30.450.20:FF:000120">
    <property type="entry name" value="PAS domain S-box protein"/>
    <property type="match status" value="1"/>
</dbReference>
<dbReference type="SUPFAM" id="SSF55781">
    <property type="entry name" value="GAF domain-like"/>
    <property type="match status" value="1"/>
</dbReference>